<dbReference type="EMBL" id="JBBKZU010000032">
    <property type="protein sequence ID" value="MEJ8816144.1"/>
    <property type="molecule type" value="Genomic_DNA"/>
</dbReference>
<dbReference type="Gene3D" id="3.40.50.720">
    <property type="entry name" value="NAD(P)-binding Rossmann-like Domain"/>
    <property type="match status" value="1"/>
</dbReference>
<dbReference type="Pfam" id="PF09130">
    <property type="entry name" value="DUF1932"/>
    <property type="match status" value="1"/>
</dbReference>
<reference evidence="3 4" key="1">
    <citation type="submission" date="2024-03" db="EMBL/GenBank/DDBJ databases">
        <title>Novel species of the genus Variovorax.</title>
        <authorList>
            <person name="Liu Q."/>
            <person name="Xin Y.-H."/>
        </authorList>
    </citation>
    <scope>NUCLEOTIDE SEQUENCE [LARGE SCALE GENOMIC DNA]</scope>
    <source>
        <strain evidence="3 4">KACC 18899</strain>
    </source>
</reference>
<gene>
    <name evidence="3" type="ORF">WKW77_34195</name>
</gene>
<feature type="domain" description="Phosphogluconate dehydrogenase NAD-binding putative C-terminal" evidence="2">
    <location>
        <begin position="210"/>
        <end position="278"/>
    </location>
</feature>
<dbReference type="RefSeq" id="WP_340361337.1">
    <property type="nucleotide sequence ID" value="NZ_JBBKZU010000032.1"/>
</dbReference>
<dbReference type="InterPro" id="IPR008927">
    <property type="entry name" value="6-PGluconate_DH-like_C_sf"/>
</dbReference>
<sequence>MTPLTVFVFYLYSPLIPARGDSMNIAIIGLGEVGRCYAAPLIQAGHEVSLCEAHVSPAAATLASKAGLEIHDRPGAWLAEIDFVLSCVTGTTSLPVLRDVLPHVRPGTTIADFTTASPSVKREGAALAFTAGVAYVDTAIMGAISLNLVRTPLLASGAGAKQLKAMLENAGGRVQVIAEGKAGDAISLKILRSVFTKGMEALCVELLMSAEKQGVRAELYEQLSDIDQTPLRSFMDMLVRTHVLHAKRRAHEVHDAQNELISQGLESVVLPGVERRFADTAQALDRKALPSPDPTVDQAVEWLLASRC</sequence>
<feature type="domain" description="6-phosphogluconate dehydrogenase NADP-binding" evidence="1">
    <location>
        <begin position="24"/>
        <end position="173"/>
    </location>
</feature>
<dbReference type="PANTHER" id="PTHR43060:SF15">
    <property type="entry name" value="3-HYDROXYISOBUTYRATE DEHYDROGENASE-LIKE 1, MITOCHONDRIAL-RELATED"/>
    <property type="match status" value="1"/>
</dbReference>
<dbReference type="Gene3D" id="1.10.1040.10">
    <property type="entry name" value="N-(1-d-carboxylethyl)-l-norvaline Dehydrogenase, domain 2"/>
    <property type="match status" value="1"/>
</dbReference>
<proteinExistence type="predicted"/>
<dbReference type="InterPro" id="IPR036291">
    <property type="entry name" value="NAD(P)-bd_dom_sf"/>
</dbReference>
<dbReference type="Pfam" id="PF03446">
    <property type="entry name" value="NAD_binding_2"/>
    <property type="match status" value="1"/>
</dbReference>
<dbReference type="InterPro" id="IPR006115">
    <property type="entry name" value="6PGDH_NADP-bd"/>
</dbReference>
<comment type="caution">
    <text evidence="3">The sequence shown here is derived from an EMBL/GenBank/DDBJ whole genome shotgun (WGS) entry which is preliminary data.</text>
</comment>
<evidence type="ECO:0000259" key="2">
    <source>
        <dbReference type="Pfam" id="PF09130"/>
    </source>
</evidence>
<dbReference type="InterPro" id="IPR015814">
    <property type="entry name" value="Pgluconate_DH_NAD-bd_C"/>
</dbReference>
<evidence type="ECO:0000259" key="1">
    <source>
        <dbReference type="Pfam" id="PF03446"/>
    </source>
</evidence>
<dbReference type="PANTHER" id="PTHR43060">
    <property type="entry name" value="3-HYDROXYISOBUTYRATE DEHYDROGENASE-LIKE 1, MITOCHONDRIAL-RELATED"/>
    <property type="match status" value="1"/>
</dbReference>
<dbReference type="SUPFAM" id="SSF48179">
    <property type="entry name" value="6-phosphogluconate dehydrogenase C-terminal domain-like"/>
    <property type="match status" value="1"/>
</dbReference>
<name>A0ABU8VR58_9BURK</name>
<protein>
    <submittedName>
        <fullName evidence="3">NAD(P)-binding domain-containing protein</fullName>
    </submittedName>
</protein>
<evidence type="ECO:0000313" key="3">
    <source>
        <dbReference type="EMBL" id="MEJ8816144.1"/>
    </source>
</evidence>
<dbReference type="InterPro" id="IPR013328">
    <property type="entry name" value="6PGD_dom2"/>
</dbReference>
<evidence type="ECO:0000313" key="4">
    <source>
        <dbReference type="Proteomes" id="UP001365846"/>
    </source>
</evidence>
<organism evidence="3 4">
    <name type="scientific">Variovorax ureilyticus</name>
    <dbReference type="NCBI Taxonomy" id="1836198"/>
    <lineage>
        <taxon>Bacteria</taxon>
        <taxon>Pseudomonadati</taxon>
        <taxon>Pseudomonadota</taxon>
        <taxon>Betaproteobacteria</taxon>
        <taxon>Burkholderiales</taxon>
        <taxon>Comamonadaceae</taxon>
        <taxon>Variovorax</taxon>
    </lineage>
</organism>
<dbReference type="Proteomes" id="UP001365846">
    <property type="component" value="Unassembled WGS sequence"/>
</dbReference>
<keyword evidence="4" id="KW-1185">Reference proteome</keyword>
<accession>A0ABU8VR58</accession>
<dbReference type="SUPFAM" id="SSF51735">
    <property type="entry name" value="NAD(P)-binding Rossmann-fold domains"/>
    <property type="match status" value="1"/>
</dbReference>